<reference evidence="16" key="1">
    <citation type="submission" date="2016-10" db="EMBL/GenBank/DDBJ databases">
        <authorList>
            <person name="Varghese N."/>
            <person name="Submissions S."/>
        </authorList>
    </citation>
    <scope>NUCLEOTIDE SEQUENCE [LARGE SCALE GENOMIC DNA]</scope>
    <source>
        <strain evidence="16">DSM 1565</strain>
    </source>
</reference>
<comment type="subcellular location">
    <subcellularLocation>
        <location evidence="2">Membrane</location>
        <topology evidence="2">Multi-pass membrane protein</topology>
    </subcellularLocation>
</comment>
<proteinExistence type="predicted"/>
<dbReference type="InterPro" id="IPR003661">
    <property type="entry name" value="HisK_dim/P_dom"/>
</dbReference>
<keyword evidence="12" id="KW-0472">Membrane</keyword>
<feature type="domain" description="HAMP" evidence="14">
    <location>
        <begin position="176"/>
        <end position="228"/>
    </location>
</feature>
<dbReference type="RefSeq" id="WP_092867766.1">
    <property type="nucleotide sequence ID" value="NZ_FPCH01000002.1"/>
</dbReference>
<dbReference type="PANTHER" id="PTHR45436:SF14">
    <property type="entry name" value="SENSOR PROTEIN QSEC"/>
    <property type="match status" value="1"/>
</dbReference>
<keyword evidence="5" id="KW-0808">Transferase</keyword>
<keyword evidence="16" id="KW-1185">Reference proteome</keyword>
<comment type="catalytic activity">
    <reaction evidence="1">
        <text>ATP + protein L-histidine = ADP + protein N-phospho-L-histidine.</text>
        <dbReference type="EC" id="2.7.13.3"/>
    </reaction>
</comment>
<dbReference type="Pfam" id="PF08521">
    <property type="entry name" value="2CSK_N"/>
    <property type="match status" value="1"/>
</dbReference>
<evidence type="ECO:0000256" key="2">
    <source>
        <dbReference type="ARBA" id="ARBA00004141"/>
    </source>
</evidence>
<dbReference type="PROSITE" id="PS50885">
    <property type="entry name" value="HAMP"/>
    <property type="match status" value="1"/>
</dbReference>
<dbReference type="Pfam" id="PF00512">
    <property type="entry name" value="HisKA"/>
    <property type="match status" value="1"/>
</dbReference>
<dbReference type="AlphaFoldDB" id="A0A1I7NHV3"/>
<evidence type="ECO:0000256" key="12">
    <source>
        <dbReference type="SAM" id="Phobius"/>
    </source>
</evidence>
<dbReference type="Proteomes" id="UP000199423">
    <property type="component" value="Unassembled WGS sequence"/>
</dbReference>
<dbReference type="CDD" id="cd00082">
    <property type="entry name" value="HisKA"/>
    <property type="match status" value="1"/>
</dbReference>
<evidence type="ECO:0000256" key="11">
    <source>
        <dbReference type="ARBA" id="ARBA00023012"/>
    </source>
</evidence>
<dbReference type="EC" id="2.7.13.3" evidence="3"/>
<dbReference type="Gene3D" id="1.10.287.130">
    <property type="match status" value="1"/>
</dbReference>
<evidence type="ECO:0000256" key="9">
    <source>
        <dbReference type="ARBA" id="ARBA00022840"/>
    </source>
</evidence>
<dbReference type="GO" id="GO:0005886">
    <property type="term" value="C:plasma membrane"/>
    <property type="evidence" value="ECO:0007669"/>
    <property type="project" value="TreeGrafter"/>
</dbReference>
<dbReference type="InterPro" id="IPR003594">
    <property type="entry name" value="HATPase_dom"/>
</dbReference>
<accession>A0A1I7NHV3</accession>
<dbReference type="PROSITE" id="PS51257">
    <property type="entry name" value="PROKAR_LIPOPROTEIN"/>
    <property type="match status" value="1"/>
</dbReference>
<keyword evidence="11" id="KW-0902">Two-component regulatory system</keyword>
<dbReference type="InterPro" id="IPR036890">
    <property type="entry name" value="HATPase_C_sf"/>
</dbReference>
<evidence type="ECO:0000256" key="1">
    <source>
        <dbReference type="ARBA" id="ARBA00000085"/>
    </source>
</evidence>
<dbReference type="OrthoDB" id="9809766at2"/>
<keyword evidence="6 12" id="KW-0812">Transmembrane</keyword>
<evidence type="ECO:0000256" key="7">
    <source>
        <dbReference type="ARBA" id="ARBA00022741"/>
    </source>
</evidence>
<keyword evidence="8 15" id="KW-0418">Kinase</keyword>
<evidence type="ECO:0000259" key="14">
    <source>
        <dbReference type="PROSITE" id="PS50885"/>
    </source>
</evidence>
<evidence type="ECO:0000256" key="6">
    <source>
        <dbReference type="ARBA" id="ARBA00022692"/>
    </source>
</evidence>
<dbReference type="InterPro" id="IPR050428">
    <property type="entry name" value="TCS_sensor_his_kinase"/>
</dbReference>
<dbReference type="SMART" id="SM00387">
    <property type="entry name" value="HATPase_c"/>
    <property type="match status" value="1"/>
</dbReference>
<dbReference type="PROSITE" id="PS50109">
    <property type="entry name" value="HIS_KIN"/>
    <property type="match status" value="1"/>
</dbReference>
<organism evidence="15 16">
    <name type="scientific">Hyphomicrobium facile</name>
    <dbReference type="NCBI Taxonomy" id="51670"/>
    <lineage>
        <taxon>Bacteria</taxon>
        <taxon>Pseudomonadati</taxon>
        <taxon>Pseudomonadota</taxon>
        <taxon>Alphaproteobacteria</taxon>
        <taxon>Hyphomicrobiales</taxon>
        <taxon>Hyphomicrobiaceae</taxon>
        <taxon>Hyphomicrobium</taxon>
    </lineage>
</organism>
<evidence type="ECO:0000256" key="4">
    <source>
        <dbReference type="ARBA" id="ARBA00022553"/>
    </source>
</evidence>
<dbReference type="CDD" id="cd00075">
    <property type="entry name" value="HATPase"/>
    <property type="match status" value="1"/>
</dbReference>
<sequence length="472" mass="51490">MRSIRARLFLILMLTTGGAWTGAACWIYFSTSAEVERALDARLIEAARMVSSLITNQEKHSDRPGQSLLNPAANRTLYERQLSCQIWALDGSLVGRSDDAPEAPLTGDASGFSENSVGGERWRVYAVENQAAGIRVLVGDNVRVRERLVAGVIKGLLIPLLLIAPIMATLIWLSVGRGLDPLNRMARALQTRSASDLSPLDENGAPSEILPVNKSLNGLFDRVTAARERERNFTAFAAHELRTPIAGLKVQAQIALSSEDAAVRNNALRQVAFGVDRTSRLLRQLMDITAAESSEVYPPEDGIELRKSLEFVDEQLRYQLSQSAQVHFDRSLDGIRLNIDPIVFAMAARNLFENAILHSPPSGIVRCSAEREGNVAVIRIDDEGPGIPVDELPNVRDSFFRGRNRTAIGSGLGLTIVDLALSRAKGSFALLNRSEGGLRAELRIKISEPRVDATDADKVSQCARLRPAAIDA</sequence>
<evidence type="ECO:0000256" key="3">
    <source>
        <dbReference type="ARBA" id="ARBA00012438"/>
    </source>
</evidence>
<evidence type="ECO:0000259" key="13">
    <source>
        <dbReference type="PROSITE" id="PS50109"/>
    </source>
</evidence>
<dbReference type="SMART" id="SM00388">
    <property type="entry name" value="HisKA"/>
    <property type="match status" value="1"/>
</dbReference>
<evidence type="ECO:0000256" key="10">
    <source>
        <dbReference type="ARBA" id="ARBA00022989"/>
    </source>
</evidence>
<dbReference type="SUPFAM" id="SSF55874">
    <property type="entry name" value="ATPase domain of HSP90 chaperone/DNA topoisomerase II/histidine kinase"/>
    <property type="match status" value="1"/>
</dbReference>
<evidence type="ECO:0000313" key="16">
    <source>
        <dbReference type="Proteomes" id="UP000199423"/>
    </source>
</evidence>
<dbReference type="InterPro" id="IPR005467">
    <property type="entry name" value="His_kinase_dom"/>
</dbReference>
<keyword evidence="7" id="KW-0547">Nucleotide-binding</keyword>
<dbReference type="GO" id="GO:0000155">
    <property type="term" value="F:phosphorelay sensor kinase activity"/>
    <property type="evidence" value="ECO:0007669"/>
    <property type="project" value="InterPro"/>
</dbReference>
<name>A0A1I7NHV3_9HYPH</name>
<evidence type="ECO:0000313" key="15">
    <source>
        <dbReference type="EMBL" id="SFV34241.1"/>
    </source>
</evidence>
<dbReference type="GO" id="GO:0005524">
    <property type="term" value="F:ATP binding"/>
    <property type="evidence" value="ECO:0007669"/>
    <property type="project" value="UniProtKB-KW"/>
</dbReference>
<dbReference type="InterPro" id="IPR003660">
    <property type="entry name" value="HAMP_dom"/>
</dbReference>
<dbReference type="STRING" id="51670.SAMN04488557_2263"/>
<keyword evidence="10 12" id="KW-1133">Transmembrane helix</keyword>
<evidence type="ECO:0000256" key="5">
    <source>
        <dbReference type="ARBA" id="ARBA00022679"/>
    </source>
</evidence>
<dbReference type="InterPro" id="IPR036097">
    <property type="entry name" value="HisK_dim/P_sf"/>
</dbReference>
<dbReference type="EMBL" id="FPCH01000002">
    <property type="protein sequence ID" value="SFV34241.1"/>
    <property type="molecule type" value="Genomic_DNA"/>
</dbReference>
<protein>
    <recommendedName>
        <fullName evidence="3">histidine kinase</fullName>
        <ecNumber evidence="3">2.7.13.3</ecNumber>
    </recommendedName>
</protein>
<keyword evidence="4" id="KW-0597">Phosphoprotein</keyword>
<keyword evidence="9" id="KW-0067">ATP-binding</keyword>
<dbReference type="Pfam" id="PF02518">
    <property type="entry name" value="HATPase_c"/>
    <property type="match status" value="1"/>
</dbReference>
<evidence type="ECO:0000256" key="8">
    <source>
        <dbReference type="ARBA" id="ARBA00022777"/>
    </source>
</evidence>
<dbReference type="Gene3D" id="3.30.565.10">
    <property type="entry name" value="Histidine kinase-like ATPase, C-terminal domain"/>
    <property type="match status" value="1"/>
</dbReference>
<feature type="transmembrane region" description="Helical" evidence="12">
    <location>
        <begin position="156"/>
        <end position="175"/>
    </location>
</feature>
<dbReference type="InterPro" id="IPR013727">
    <property type="entry name" value="2CSK_N"/>
</dbReference>
<feature type="domain" description="Histidine kinase" evidence="13">
    <location>
        <begin position="236"/>
        <end position="448"/>
    </location>
</feature>
<dbReference type="PANTHER" id="PTHR45436">
    <property type="entry name" value="SENSOR HISTIDINE KINASE YKOH"/>
    <property type="match status" value="1"/>
</dbReference>
<dbReference type="SUPFAM" id="SSF47384">
    <property type="entry name" value="Homodimeric domain of signal transducing histidine kinase"/>
    <property type="match status" value="1"/>
</dbReference>
<gene>
    <name evidence="15" type="ORF">SAMN04488557_2263</name>
</gene>